<dbReference type="InterPro" id="IPR022140">
    <property type="entry name" value="Kinesin-like_KIF1-typ"/>
</dbReference>
<dbReference type="AlphaFoldDB" id="A0A6A5DEH9"/>
<dbReference type="SMART" id="SM00129">
    <property type="entry name" value="KISc"/>
    <property type="match status" value="1"/>
</dbReference>
<dbReference type="SUPFAM" id="SSF52540">
    <property type="entry name" value="P-loop containing nucleoside triphosphate hydrolases"/>
    <property type="match status" value="1"/>
</dbReference>
<dbReference type="FunFam" id="3.40.850.10:FF:000063">
    <property type="entry name" value="Kinesin-like protein"/>
    <property type="match status" value="1"/>
</dbReference>
<evidence type="ECO:0000313" key="6">
    <source>
        <dbReference type="EMBL" id="KAH9590210.1"/>
    </source>
</evidence>
<dbReference type="InterPro" id="IPR019821">
    <property type="entry name" value="Kinesin_motor_CS"/>
</dbReference>
<proteinExistence type="inferred from homology"/>
<evidence type="ECO:0000256" key="3">
    <source>
        <dbReference type="ARBA" id="ARBA00023054"/>
    </source>
</evidence>
<keyword evidence="1 5" id="KW-0547">Nucleotide-binding</keyword>
<dbReference type="GO" id="GO:0007018">
    <property type="term" value="P:microtubule-based movement"/>
    <property type="evidence" value="ECO:0007669"/>
    <property type="project" value="InterPro"/>
</dbReference>
<dbReference type="RefSeq" id="XP_035586782.1">
    <property type="nucleotide sequence ID" value="XM_035730604.1"/>
</dbReference>
<keyword evidence="4 5" id="KW-0505">Motor protein</keyword>
<evidence type="ECO:0000256" key="2">
    <source>
        <dbReference type="ARBA" id="ARBA00022840"/>
    </source>
</evidence>
<dbReference type="GO" id="GO:0008017">
    <property type="term" value="F:microtubule binding"/>
    <property type="evidence" value="ECO:0007669"/>
    <property type="project" value="InterPro"/>
</dbReference>
<dbReference type="InterPro" id="IPR001752">
    <property type="entry name" value="Kinesin_motor_dom"/>
</dbReference>
<dbReference type="Proteomes" id="UP000471633">
    <property type="component" value="Unassembled WGS sequence"/>
</dbReference>
<protein>
    <submittedName>
        <fullName evidence="6">Kinesin-like protein kif1a, variant 2</fullName>
    </submittedName>
</protein>
<dbReference type="GO" id="GO:0003777">
    <property type="term" value="F:microtubule motor activity"/>
    <property type="evidence" value="ECO:0007669"/>
    <property type="project" value="InterPro"/>
</dbReference>
<evidence type="ECO:0000256" key="1">
    <source>
        <dbReference type="ARBA" id="ARBA00022741"/>
    </source>
</evidence>
<sequence>MSYTEYHGNCKLSLMSHDGFKTEADGVLVPDGENSIYVSQRHVFDDLGRGLLENAFSGYSCSLFAYGQTGSGKSYSMIGYGPNRGIVPIICEQLFDRIGKNNDPDKKFQVTLTMMEIYNEQIRDLLTRDKSSQTNLQIRQSPAQGFYVQGLTQVPVGSYGEIEQRMNQGTARRTVAATNMNETSSRAHTIITITFDQLIGSEESKISRKRSVINLVDLAGSERAESTGATGDRLKEGAKINRSLSALGNVISALAENKKVIPYRDSILTKLLQNALGGNSKTVMIAAISPADINYDETLSTLRYADRAKQIKNTVLINEDPMESLIRELKAENERLKKALNSTELPSSVVVKGLTPKEIEDLKNQMRKEMMEQMETNLATIEAQNQAAFDEKLRQARLEITQQTVELPKKSGDSRISSKSKPYLSNLNEDPQLSGVIIHVLSHKQTGIGREPPSESQSNEKSKIFWIQMKGLCMVDEHALLIRHGKTGAEVELRALPNAVRMTKVNGVTVKNSVTLHHKDRILFGSHQLYIFHNPLSKEFADESKSGMEPETIDWEFAQRELAQATGFEQFSNKPRKKEEAILQQQLLELLPMVNEVNAIADELNKQRKFEVILLPPTAQALKYGESKRTKVMVRMICTNTGQMCLWEREKFMTRRFLMQDMYQKSLSKQLEDYLQESDPFWEPLEDLFIGIAPAFLRALAYRLDVDEELKIMDFIGDELGIINIKLIPCSASNSKSALPSNNASSNKKDDVTFIEDPRELIGKPYSFKIILGSLNLYDSEQNKHKYTVYYRIFKESELTAAKMESNKLHTRLYSIDQITHEHLDYFHSEFICFMIYCSQFEKDVKKTFDVYSPAPLLSRRYSRLSVEELDDISKLKTELTILQRGLDSFSKKDKQLDKLYKSWANKSSSADNFKLLLEDVHKLVNMKIPSINLSTALEKKICSYKHCCSRRFPVISQSISSKKIRLYLLELFITLIHVYVLLFILDLGKDIIVLTKVITR</sequence>
<dbReference type="PROSITE" id="PS00411">
    <property type="entry name" value="KINESIN_MOTOR_1"/>
    <property type="match status" value="1"/>
</dbReference>
<dbReference type="Gene3D" id="2.60.200.20">
    <property type="match status" value="1"/>
</dbReference>
<dbReference type="Gene3D" id="3.40.850.10">
    <property type="entry name" value="Kinesin motor domain"/>
    <property type="match status" value="1"/>
</dbReference>
<comment type="caution">
    <text evidence="6">The sequence shown here is derived from an EMBL/GenBank/DDBJ whole genome shotgun (WGS) entry which is preliminary data.</text>
</comment>
<comment type="similarity">
    <text evidence="5">Belongs to the TRAFAC class myosin-kinesin ATPase superfamily. Kinesin family.</text>
</comment>
<dbReference type="EMBL" id="AMPZ03000002">
    <property type="protein sequence ID" value="KAH9590210.1"/>
    <property type="molecule type" value="Genomic_DNA"/>
</dbReference>
<evidence type="ECO:0000256" key="4">
    <source>
        <dbReference type="ARBA" id="ARBA00023175"/>
    </source>
</evidence>
<dbReference type="PROSITE" id="PS50067">
    <property type="entry name" value="KINESIN_MOTOR_2"/>
    <property type="match status" value="1"/>
</dbReference>
<dbReference type="CTD" id="547"/>
<keyword evidence="2 5" id="KW-0067">ATP-binding</keyword>
<dbReference type="KEGG" id="shx:MS3_00002979"/>
<keyword evidence="7" id="KW-1185">Reference proteome</keyword>
<dbReference type="PANTHER" id="PTHR47117">
    <property type="entry name" value="STAR-RELATED LIPID TRANSFER PROTEIN 9"/>
    <property type="match status" value="1"/>
</dbReference>
<dbReference type="InterPro" id="IPR027417">
    <property type="entry name" value="P-loop_NTPase"/>
</dbReference>
<reference evidence="6" key="1">
    <citation type="journal article" date="2012" name="Nat. Genet.">
        <title>Whole-genome sequence of Schistosoma haematobium.</title>
        <authorList>
            <person name="Young N.D."/>
            <person name="Jex A.R."/>
            <person name="Li B."/>
            <person name="Liu S."/>
            <person name="Yang L."/>
            <person name="Xiong Z."/>
            <person name="Li Y."/>
            <person name="Cantacessi C."/>
            <person name="Hall R.S."/>
            <person name="Xu X."/>
            <person name="Chen F."/>
            <person name="Wu X."/>
            <person name="Zerlotini A."/>
            <person name="Oliveira G."/>
            <person name="Hofmann A."/>
            <person name="Zhang G."/>
            <person name="Fang X."/>
            <person name="Kang Y."/>
            <person name="Campbell B.E."/>
            <person name="Loukas A."/>
            <person name="Ranganathan S."/>
            <person name="Rollinson D."/>
            <person name="Rinaldi G."/>
            <person name="Brindley P.J."/>
            <person name="Yang H."/>
            <person name="Wang J."/>
            <person name="Wang J."/>
            <person name="Gasser R.B."/>
        </authorList>
    </citation>
    <scope>NUCLEOTIDE SEQUENCE</scope>
</reference>
<feature type="binding site" evidence="5">
    <location>
        <begin position="67"/>
        <end position="74"/>
    </location>
    <ligand>
        <name>ATP</name>
        <dbReference type="ChEBI" id="CHEBI:30616"/>
    </ligand>
</feature>
<dbReference type="GeneID" id="24595764"/>
<dbReference type="Pfam" id="PF12423">
    <property type="entry name" value="KIF1B"/>
    <property type="match status" value="1"/>
</dbReference>
<dbReference type="InterPro" id="IPR036961">
    <property type="entry name" value="Kinesin_motor_dom_sf"/>
</dbReference>
<name>A0A6A5DEH9_SCHHA</name>
<evidence type="ECO:0000313" key="7">
    <source>
        <dbReference type="Proteomes" id="UP000471633"/>
    </source>
</evidence>
<reference evidence="6" key="2">
    <citation type="journal article" date="2019" name="Gigascience">
        <title>High-quality Schistosoma haematobium genome achieved by single-molecule and long-range sequencing.</title>
        <authorList>
            <person name="Stroehlein A.J."/>
            <person name="Korhonen P.K."/>
            <person name="Chong T.M."/>
            <person name="Lim Y.L."/>
            <person name="Chan K.G."/>
            <person name="Webster B."/>
            <person name="Rollinson D."/>
            <person name="Brindley P.J."/>
            <person name="Gasser R.B."/>
            <person name="Young N.D."/>
        </authorList>
    </citation>
    <scope>NUCLEOTIDE SEQUENCE</scope>
</reference>
<organism evidence="6 7">
    <name type="scientific">Schistosoma haematobium</name>
    <name type="common">Blood fluke</name>
    <dbReference type="NCBI Taxonomy" id="6185"/>
    <lineage>
        <taxon>Eukaryota</taxon>
        <taxon>Metazoa</taxon>
        <taxon>Spiralia</taxon>
        <taxon>Lophotrochozoa</taxon>
        <taxon>Platyhelminthes</taxon>
        <taxon>Trematoda</taxon>
        <taxon>Digenea</taxon>
        <taxon>Strigeidida</taxon>
        <taxon>Schistosomatoidea</taxon>
        <taxon>Schistosomatidae</taxon>
        <taxon>Schistosoma</taxon>
    </lineage>
</organism>
<reference evidence="6" key="3">
    <citation type="submission" date="2021-06" db="EMBL/GenBank/DDBJ databases">
        <title>Chromosome-level genome assembly for S. haematobium.</title>
        <authorList>
            <person name="Stroehlein A.J."/>
        </authorList>
    </citation>
    <scope>NUCLEOTIDE SEQUENCE</scope>
</reference>
<dbReference type="GO" id="GO:0005524">
    <property type="term" value="F:ATP binding"/>
    <property type="evidence" value="ECO:0007669"/>
    <property type="project" value="UniProtKB-UniRule"/>
</dbReference>
<dbReference type="InterPro" id="IPR008984">
    <property type="entry name" value="SMAD_FHA_dom_sf"/>
</dbReference>
<reference evidence="6" key="4">
    <citation type="journal article" date="2022" name="PLoS Pathog.">
        <title>Chromosome-level genome of Schistosoma haematobium underpins genome-wide explorations of molecular variation.</title>
        <authorList>
            <person name="Stroehlein A.J."/>
            <person name="Korhonen P.K."/>
            <person name="Lee V.V."/>
            <person name="Ralph S.A."/>
            <person name="Mentink-Kane M."/>
            <person name="You H."/>
            <person name="McManus D.P."/>
            <person name="Tchuente L.T."/>
            <person name="Stothard J.R."/>
            <person name="Kaur P."/>
            <person name="Dudchenko O."/>
            <person name="Aiden E.L."/>
            <person name="Yang B."/>
            <person name="Yang H."/>
            <person name="Emery A.M."/>
            <person name="Webster B.L."/>
            <person name="Brindley P.J."/>
            <person name="Rollinson D."/>
            <person name="Chang B.C.H."/>
            <person name="Gasser R.B."/>
            <person name="Young N.D."/>
        </authorList>
    </citation>
    <scope>NUCLEOTIDE SEQUENCE</scope>
</reference>
<dbReference type="PRINTS" id="PR00380">
    <property type="entry name" value="KINESINHEAVY"/>
</dbReference>
<dbReference type="Pfam" id="PF00225">
    <property type="entry name" value="Kinesin"/>
    <property type="match status" value="1"/>
</dbReference>
<evidence type="ECO:0000256" key="5">
    <source>
        <dbReference type="PROSITE-ProRule" id="PRU00283"/>
    </source>
</evidence>
<dbReference type="SUPFAM" id="SSF49879">
    <property type="entry name" value="SMAD/FHA domain"/>
    <property type="match status" value="1"/>
</dbReference>
<accession>A0A6A5DEH9</accession>
<gene>
    <name evidence="6" type="primary">KIF1A</name>
    <name evidence="6" type="ORF">MS3_00002979</name>
</gene>
<keyword evidence="3" id="KW-0175">Coiled coil</keyword>